<dbReference type="SUPFAM" id="SSF56672">
    <property type="entry name" value="DNA/RNA polymerases"/>
    <property type="match status" value="1"/>
</dbReference>
<dbReference type="STRING" id="282301.A0A267GT30"/>
<dbReference type="SUPFAM" id="SSF53098">
    <property type="entry name" value="Ribonuclease H-like"/>
    <property type="match status" value="1"/>
</dbReference>
<feature type="domain" description="Integrase catalytic" evidence="5">
    <location>
        <begin position="1025"/>
        <end position="1182"/>
    </location>
</feature>
<dbReference type="Gene3D" id="3.10.10.10">
    <property type="entry name" value="HIV Type 1 Reverse Transcriptase, subunit A, domain 1"/>
    <property type="match status" value="1"/>
</dbReference>
<dbReference type="PROSITE" id="PS50878">
    <property type="entry name" value="RT_POL"/>
    <property type="match status" value="1"/>
</dbReference>
<evidence type="ECO:0008006" key="8">
    <source>
        <dbReference type="Google" id="ProtNLM"/>
    </source>
</evidence>
<feature type="compositionally biased region" description="Polar residues" evidence="2">
    <location>
        <begin position="1"/>
        <end position="12"/>
    </location>
</feature>
<keyword evidence="1" id="KW-0479">Metal-binding</keyword>
<dbReference type="InterPro" id="IPR001584">
    <property type="entry name" value="Integrase_cat-core"/>
</dbReference>
<protein>
    <recommendedName>
        <fullName evidence="8">Reverse transcriptase</fullName>
    </recommendedName>
</protein>
<gene>
    <name evidence="6" type="ORF">BOX15_Mlig023350g2</name>
</gene>
<dbReference type="InterPro" id="IPR012337">
    <property type="entry name" value="RNaseH-like_sf"/>
</dbReference>
<name>A0A267GT30_9PLAT</name>
<accession>A0A267GT30</accession>
<reference evidence="6 7" key="1">
    <citation type="submission" date="2017-06" db="EMBL/GenBank/DDBJ databases">
        <title>A platform for efficient transgenesis in Macrostomum lignano, a flatworm model organism for stem cell research.</title>
        <authorList>
            <person name="Berezikov E."/>
        </authorList>
    </citation>
    <scope>NUCLEOTIDE SEQUENCE [LARGE SCALE GENOMIC DNA]</scope>
    <source>
        <strain evidence="6">DV1</strain>
        <tissue evidence="6">Whole organism</tissue>
    </source>
</reference>
<keyword evidence="1" id="KW-0862">Zinc</keyword>
<dbReference type="InterPro" id="IPR050951">
    <property type="entry name" value="Retrovirus_Pol_polyprotein"/>
</dbReference>
<dbReference type="GO" id="GO:0008270">
    <property type="term" value="F:zinc ion binding"/>
    <property type="evidence" value="ECO:0007669"/>
    <property type="project" value="UniProtKB-KW"/>
</dbReference>
<dbReference type="InterPro" id="IPR043128">
    <property type="entry name" value="Rev_trsase/Diguanyl_cyclase"/>
</dbReference>
<evidence type="ECO:0000313" key="7">
    <source>
        <dbReference type="Proteomes" id="UP000215902"/>
    </source>
</evidence>
<dbReference type="InterPro" id="IPR041577">
    <property type="entry name" value="RT_RNaseH_2"/>
</dbReference>
<evidence type="ECO:0000259" key="4">
    <source>
        <dbReference type="PROSITE" id="PS50878"/>
    </source>
</evidence>
<dbReference type="EMBL" id="NIVC01000162">
    <property type="protein sequence ID" value="PAA89168.1"/>
    <property type="molecule type" value="Genomic_DNA"/>
</dbReference>
<dbReference type="Gene3D" id="3.10.20.370">
    <property type="match status" value="1"/>
</dbReference>
<dbReference type="Gene3D" id="3.30.70.270">
    <property type="match status" value="2"/>
</dbReference>
<dbReference type="PANTHER" id="PTHR37984">
    <property type="entry name" value="PROTEIN CBG26694"/>
    <property type="match status" value="1"/>
</dbReference>
<dbReference type="InterPro" id="IPR000477">
    <property type="entry name" value="RT_dom"/>
</dbReference>
<dbReference type="InterPro" id="IPR041588">
    <property type="entry name" value="Integrase_H2C2"/>
</dbReference>
<dbReference type="SUPFAM" id="SSF50630">
    <property type="entry name" value="Acid proteases"/>
    <property type="match status" value="1"/>
</dbReference>
<evidence type="ECO:0000259" key="5">
    <source>
        <dbReference type="PROSITE" id="PS50994"/>
    </source>
</evidence>
<dbReference type="Gene3D" id="1.10.340.70">
    <property type="match status" value="1"/>
</dbReference>
<proteinExistence type="predicted"/>
<feature type="domain" description="CCHC-type" evidence="3">
    <location>
        <begin position="258"/>
        <end position="273"/>
    </location>
</feature>
<dbReference type="FunFam" id="3.10.20.370:FF:000001">
    <property type="entry name" value="Retrovirus-related Pol polyprotein from transposon 17.6-like protein"/>
    <property type="match status" value="1"/>
</dbReference>
<dbReference type="FunFam" id="1.10.340.70:FF:000003">
    <property type="entry name" value="Protein CBG25708"/>
    <property type="match status" value="1"/>
</dbReference>
<dbReference type="Gene3D" id="3.30.420.10">
    <property type="entry name" value="Ribonuclease H-like superfamily/Ribonuclease H"/>
    <property type="match status" value="1"/>
</dbReference>
<dbReference type="FunFam" id="3.30.420.10:FF:000063">
    <property type="entry name" value="Retrovirus-related Pol polyprotein from transposon 297-like Protein"/>
    <property type="match status" value="1"/>
</dbReference>
<keyword evidence="7" id="KW-1185">Reference proteome</keyword>
<dbReference type="FunFam" id="3.30.70.270:FF:000020">
    <property type="entry name" value="Transposon Tf2-6 polyprotein-like Protein"/>
    <property type="match status" value="1"/>
</dbReference>
<dbReference type="InterPro" id="IPR001878">
    <property type="entry name" value="Znf_CCHC"/>
</dbReference>
<dbReference type="PANTHER" id="PTHR37984:SF15">
    <property type="entry name" value="INTEGRASE CATALYTIC DOMAIN-CONTAINING PROTEIN"/>
    <property type="match status" value="1"/>
</dbReference>
<dbReference type="CDD" id="cd01647">
    <property type="entry name" value="RT_LTR"/>
    <property type="match status" value="1"/>
</dbReference>
<feature type="non-terminal residue" evidence="6">
    <location>
        <position position="1203"/>
    </location>
</feature>
<dbReference type="Gene3D" id="4.10.60.10">
    <property type="entry name" value="Zinc finger, CCHC-type"/>
    <property type="match status" value="1"/>
</dbReference>
<dbReference type="Pfam" id="PF00078">
    <property type="entry name" value="RVT_1"/>
    <property type="match status" value="1"/>
</dbReference>
<dbReference type="InterPro" id="IPR021109">
    <property type="entry name" value="Peptidase_aspartic_dom_sf"/>
</dbReference>
<feature type="region of interest" description="Disordered" evidence="2">
    <location>
        <begin position="1"/>
        <end position="32"/>
    </location>
</feature>
<sequence length="1203" mass="134066">MSQSTTAPSTSEVPRINISPPEQFLPQPGPPTRPWNEWKSLFDNYLMAAGLDTLPDVRKRALLLHCLGAEGQRIFAAMQPPPSQNSDGEQTPLGFDETVKLLKEQFGGKTNVVAERHRFRQRGQRPGEKIADFVAALYTLAGSCEFGGMTDEMIRDQIVEKVSDRRIRERLLIEDGLTLKTAVTLSQQWETSIAEASAIETGGAVAMASRGEAEVNKVQHQFGKSRAQERAAAGRESCPNCGGGHNRRARCPAEGKSCYACGKQNHFGRMCRSQGTKVAEVGDESSREVFTVRGTASPDIRCRLKVQGSWLSLLVDSGAKVSILSERTYRRLGSKAPLQPSNRKLIAYNGKAIDVLGQAVLSVNYRGQSVPFFCFTVVQQGSDIMGTDLMQKLSFQVVDRDGDLVRTVDKTRQLPAWLPDRFEQLTRGLGRIRGFEHRPRVNPAVPPVAQPLRRTPLSLKEKVQAEIDQLLADGIVEEIQASEWISNLVVVPKPDGKIRICNDLRCPNKAIVPDKQPLPTFEELTTEFKGSTLFSKLDLNSSYLQLELAEDRRDMTAFITEKGLYRYKRVCFGLNSAPAAFQKVLSKILHGCSGTVHYIDDIVVHAASEAEHHKRLTAVLDKLLAHGVTLNAGKCQWAAESVQFLGYIVSASGLRPMQSNVDAIEQVPEPKSAEAVAAFLGMVKFYANFLQNLSDVAEPLLRLLRKDVPWDWSADCQKAFTTLKKMVLAPTCLRFFSPDEKIIVACDSSAHALGAVLLQEDGAGVRRPVAFASRTLSATERKYSASEREALACIFACERWHYFLFGRRFELHTDHQALTTLLTAQGSGHRPLRLHRWADRLLAYDFQVCHVPGKKNIVPDFLSRHGARNDSIEEDPAELQVNAVLLSGALQIVSPSELAEASLQDPVISQAIEMTLEGWPSSIKQLRPELQPFWRIKEQLTVWNEGKCLANGLRAVIPASLREKTLQLAHFGHLGVSRMKQHCRDSVWWPQIDSQIEEFVRHCEACLLSEKNFKPSKTVLTPTKWPTRPWEELQLDIFGELHSAPNSCRFILVLYDLHSKWPEAACMSTVTTADVIDALTTWFSRWGLPKSINTDGGPQFMSGDFKDFLQRCGIQHRQSPHYHPQGNAAVERFNRFLKDGLKTHLQDGYGFKDAVRALLWSYRATPHALTGVSPAELMTSRKISTPLTALQPRTPSQHNLAGS</sequence>
<dbReference type="Gene3D" id="2.40.70.10">
    <property type="entry name" value="Acid Proteases"/>
    <property type="match status" value="1"/>
</dbReference>
<dbReference type="InterPro" id="IPR036397">
    <property type="entry name" value="RNaseH_sf"/>
</dbReference>
<organism evidence="6 7">
    <name type="scientific">Macrostomum lignano</name>
    <dbReference type="NCBI Taxonomy" id="282301"/>
    <lineage>
        <taxon>Eukaryota</taxon>
        <taxon>Metazoa</taxon>
        <taxon>Spiralia</taxon>
        <taxon>Lophotrochozoa</taxon>
        <taxon>Platyhelminthes</taxon>
        <taxon>Rhabditophora</taxon>
        <taxon>Macrostomorpha</taxon>
        <taxon>Macrostomida</taxon>
        <taxon>Macrostomidae</taxon>
        <taxon>Macrostomum</taxon>
    </lineage>
</organism>
<dbReference type="InterPro" id="IPR043502">
    <property type="entry name" value="DNA/RNA_pol_sf"/>
</dbReference>
<dbReference type="CDD" id="cd09274">
    <property type="entry name" value="RNase_HI_RT_Ty3"/>
    <property type="match status" value="1"/>
</dbReference>
<keyword evidence="1" id="KW-0863">Zinc-finger</keyword>
<evidence type="ECO:0000313" key="6">
    <source>
        <dbReference type="EMBL" id="PAA89168.1"/>
    </source>
</evidence>
<dbReference type="OrthoDB" id="10068942at2759"/>
<dbReference type="Proteomes" id="UP000215902">
    <property type="component" value="Unassembled WGS sequence"/>
</dbReference>
<dbReference type="Pfam" id="PF17921">
    <property type="entry name" value="Integrase_H2C2"/>
    <property type="match status" value="1"/>
</dbReference>
<dbReference type="AlphaFoldDB" id="A0A267GT30"/>
<dbReference type="Pfam" id="PF00665">
    <property type="entry name" value="rve"/>
    <property type="match status" value="1"/>
</dbReference>
<dbReference type="PROSITE" id="PS50994">
    <property type="entry name" value="INTEGRASE"/>
    <property type="match status" value="1"/>
</dbReference>
<evidence type="ECO:0000256" key="2">
    <source>
        <dbReference type="SAM" id="MobiDB-lite"/>
    </source>
</evidence>
<dbReference type="GO" id="GO:0003676">
    <property type="term" value="F:nucleic acid binding"/>
    <property type="evidence" value="ECO:0007669"/>
    <property type="project" value="InterPro"/>
</dbReference>
<comment type="caution">
    <text evidence="6">The sequence shown here is derived from an EMBL/GenBank/DDBJ whole genome shotgun (WGS) entry which is preliminary data.</text>
</comment>
<dbReference type="GO" id="GO:0015074">
    <property type="term" value="P:DNA integration"/>
    <property type="evidence" value="ECO:0007669"/>
    <property type="project" value="InterPro"/>
</dbReference>
<evidence type="ECO:0000259" key="3">
    <source>
        <dbReference type="PROSITE" id="PS50158"/>
    </source>
</evidence>
<evidence type="ECO:0000256" key="1">
    <source>
        <dbReference type="PROSITE-ProRule" id="PRU00047"/>
    </source>
</evidence>
<dbReference type="PROSITE" id="PS50158">
    <property type="entry name" value="ZF_CCHC"/>
    <property type="match status" value="1"/>
</dbReference>
<dbReference type="Pfam" id="PF17919">
    <property type="entry name" value="RT_RNaseH_2"/>
    <property type="match status" value="1"/>
</dbReference>
<feature type="domain" description="Reverse transcriptase" evidence="4">
    <location>
        <begin position="472"/>
        <end position="649"/>
    </location>
</feature>